<dbReference type="FunFam" id="1.10.3370.10:FF:000001">
    <property type="entry name" value="Preprotein translocase subunit SecY"/>
    <property type="match status" value="1"/>
</dbReference>
<reference evidence="14" key="1">
    <citation type="submission" date="2020-07" db="EMBL/GenBank/DDBJ databases">
        <title>Huge and variable diversity of episymbiotic CPR bacteria and DPANN archaea in groundwater ecosystems.</title>
        <authorList>
            <person name="He C.Y."/>
            <person name="Keren R."/>
            <person name="Whittaker M."/>
            <person name="Farag I.F."/>
            <person name="Doudna J."/>
            <person name="Cate J.H.D."/>
            <person name="Banfield J.F."/>
        </authorList>
    </citation>
    <scope>NUCLEOTIDE SEQUENCE</scope>
    <source>
        <strain evidence="14">NC_groundwater_763_Ag_S-0.2um_68_21</strain>
    </source>
</reference>
<keyword evidence="8 10" id="KW-0472">Membrane</keyword>
<dbReference type="PROSITE" id="PS00755">
    <property type="entry name" value="SECY_1"/>
    <property type="match status" value="1"/>
</dbReference>
<dbReference type="NCBIfam" id="TIGR00967">
    <property type="entry name" value="3a0501s007"/>
    <property type="match status" value="1"/>
</dbReference>
<dbReference type="HAMAP" id="MF_01465">
    <property type="entry name" value="SecY"/>
    <property type="match status" value="1"/>
</dbReference>
<dbReference type="InterPro" id="IPR030659">
    <property type="entry name" value="SecY_CS"/>
</dbReference>
<evidence type="ECO:0000256" key="10">
    <source>
        <dbReference type="HAMAP-Rule" id="MF_01465"/>
    </source>
</evidence>
<sequence>MREGAVPNIFQIPELRNRILFTLGILAVYRVGAHIPTPGIDTVALAAFFQELSRGGGTIMQFFDLFTGGALSQLTIFALGIMPYISASIILELLTVVIPHLERLKKEGEAGRKKINQYTRYGTVVLSTIQGFGIAIGIERMTAPTGALVVPDPGWGFRLLTVLTLVAGTAFIMWLGEQITERGIGNGISLLIFAGIVAGLPSAIFNSFRLMGTGEIQPFVMILLVIGMIGVVGLVVWFEAGQRRIRVQYAKRIVGRRMAGGQETHLPLKVNTSGVIPPIFASSIILFPATIAEFSGVPWMRDLSAQLTRGGWVYVVLTASLIFFFAYFYTSIIFNPMDVAENLRKYGGFIPGRRPGRPTAEYIDRVLSRLTFLGAIYLSAIVILPTYLIQWFNVPFFFGGTALLIVVGVAVDTQRQIESHLVMRNYEGFLRRGRVRGRTG</sequence>
<comment type="similarity">
    <text evidence="2 10 13">Belongs to the SecY/SEC61-alpha family.</text>
</comment>
<dbReference type="InterPro" id="IPR026593">
    <property type="entry name" value="SecY"/>
</dbReference>
<dbReference type="PRINTS" id="PR00303">
    <property type="entry name" value="SECYTRNLCASE"/>
</dbReference>
<dbReference type="GO" id="GO:0006605">
    <property type="term" value="P:protein targeting"/>
    <property type="evidence" value="ECO:0007669"/>
    <property type="project" value="UniProtKB-UniRule"/>
</dbReference>
<keyword evidence="4 10" id="KW-0812">Transmembrane</keyword>
<comment type="caution">
    <text evidence="14">The sequence shown here is derived from an EMBL/GenBank/DDBJ whole genome shotgun (WGS) entry which is preliminary data.</text>
</comment>
<dbReference type="SUPFAM" id="SSF103491">
    <property type="entry name" value="Preprotein translocase SecY subunit"/>
    <property type="match status" value="1"/>
</dbReference>
<evidence type="ECO:0000256" key="6">
    <source>
        <dbReference type="ARBA" id="ARBA00022989"/>
    </source>
</evidence>
<evidence type="ECO:0000256" key="8">
    <source>
        <dbReference type="ARBA" id="ARBA00023136"/>
    </source>
</evidence>
<feature type="transmembrane region" description="Helical" evidence="10">
    <location>
        <begin position="188"/>
        <end position="210"/>
    </location>
</feature>
<comment type="function">
    <text evidence="10 11">The central subunit of the protein translocation channel SecYEG. Consists of two halves formed by TMs 1-5 and 6-10. These two domains form a lateral gate at the front which open onto the bilayer between TMs 2 and 7, and are clamped together by SecE at the back. The channel is closed by both a pore ring composed of hydrophobic SecY resides and a short helix (helix 2A) on the extracellular side of the membrane which forms a plug. The plug probably moves laterally to allow the channel to open. The ring and the pore may move independently.</text>
</comment>
<keyword evidence="3 10" id="KW-0813">Transport</keyword>
<feature type="transmembrane region" description="Helical" evidence="10">
    <location>
        <begin position="394"/>
        <end position="411"/>
    </location>
</feature>
<feature type="transmembrane region" description="Helical" evidence="10">
    <location>
        <begin position="275"/>
        <end position="292"/>
    </location>
</feature>
<dbReference type="Gene3D" id="1.10.3370.10">
    <property type="entry name" value="SecY subunit domain"/>
    <property type="match status" value="1"/>
</dbReference>
<dbReference type="PROSITE" id="PS00756">
    <property type="entry name" value="SECY_2"/>
    <property type="match status" value="1"/>
</dbReference>
<evidence type="ECO:0000256" key="11">
    <source>
        <dbReference type="RuleBase" id="RU000537"/>
    </source>
</evidence>
<gene>
    <name evidence="10 14" type="primary">secY</name>
    <name evidence="14" type="ORF">HYZ11_06500</name>
</gene>
<keyword evidence="5 10" id="KW-0653">Protein transport</keyword>
<evidence type="ECO:0000256" key="12">
    <source>
        <dbReference type="RuleBase" id="RU003484"/>
    </source>
</evidence>
<feature type="transmembrane region" description="Helical" evidence="10">
    <location>
        <begin position="312"/>
        <end position="334"/>
    </location>
</feature>
<dbReference type="GO" id="GO:0065002">
    <property type="term" value="P:intracellular protein transmembrane transport"/>
    <property type="evidence" value="ECO:0007669"/>
    <property type="project" value="UniProtKB-UniRule"/>
</dbReference>
<dbReference type="InterPro" id="IPR023201">
    <property type="entry name" value="SecY_dom_sf"/>
</dbReference>
<keyword evidence="10" id="KW-1003">Cell membrane</keyword>
<feature type="transmembrane region" description="Helical" evidence="10">
    <location>
        <begin position="216"/>
        <end position="238"/>
    </location>
</feature>
<dbReference type="PIRSF" id="PIRSF004557">
    <property type="entry name" value="SecY"/>
    <property type="match status" value="1"/>
</dbReference>
<evidence type="ECO:0000256" key="5">
    <source>
        <dbReference type="ARBA" id="ARBA00022927"/>
    </source>
</evidence>
<comment type="subunit">
    <text evidence="10">Component of the Sec protein translocase complex. Heterotrimer consisting of SecY, SecE and SecG subunits. The heterotrimers can form oligomers, although 1 heterotrimer is thought to be able to translocate proteins. Interacts with the ribosome. Interacts with SecDF, and other proteins may be involved. Interacts with SecA.</text>
</comment>
<comment type="subcellular location">
    <subcellularLocation>
        <location evidence="10">Cell membrane</location>
        <topology evidence="10">Multi-pass membrane protein</topology>
    </subcellularLocation>
    <subcellularLocation>
        <location evidence="1 12">Membrane</location>
        <topology evidence="1 12">Multi-pass membrane protein</topology>
    </subcellularLocation>
</comment>
<proteinExistence type="inferred from homology"/>
<dbReference type="PANTHER" id="PTHR10906">
    <property type="entry name" value="SECY/SEC61-ALPHA FAMILY MEMBER"/>
    <property type="match status" value="1"/>
</dbReference>
<keyword evidence="6 10" id="KW-1133">Transmembrane helix</keyword>
<feature type="transmembrane region" description="Helical" evidence="10">
    <location>
        <begin position="366"/>
        <end position="388"/>
    </location>
</feature>
<keyword evidence="7 10" id="KW-0811">Translocation</keyword>
<evidence type="ECO:0000313" key="15">
    <source>
        <dbReference type="Proteomes" id="UP000782312"/>
    </source>
</evidence>
<evidence type="ECO:0000313" key="14">
    <source>
        <dbReference type="EMBL" id="MBI3127236.1"/>
    </source>
</evidence>
<feature type="transmembrane region" description="Helical" evidence="10">
    <location>
        <begin position="74"/>
        <end position="98"/>
    </location>
</feature>
<dbReference type="Pfam" id="PF00344">
    <property type="entry name" value="SecY"/>
    <property type="match status" value="1"/>
</dbReference>
<evidence type="ECO:0000256" key="2">
    <source>
        <dbReference type="ARBA" id="ARBA00005751"/>
    </source>
</evidence>
<evidence type="ECO:0000256" key="1">
    <source>
        <dbReference type="ARBA" id="ARBA00004141"/>
    </source>
</evidence>
<organism evidence="14 15">
    <name type="scientific">Tectimicrobiota bacterium</name>
    <dbReference type="NCBI Taxonomy" id="2528274"/>
    <lineage>
        <taxon>Bacteria</taxon>
        <taxon>Pseudomonadati</taxon>
        <taxon>Nitrospinota/Tectimicrobiota group</taxon>
        <taxon>Candidatus Tectimicrobiota</taxon>
    </lineage>
</organism>
<evidence type="ECO:0000256" key="7">
    <source>
        <dbReference type="ARBA" id="ARBA00023010"/>
    </source>
</evidence>
<evidence type="ECO:0000256" key="4">
    <source>
        <dbReference type="ARBA" id="ARBA00022692"/>
    </source>
</evidence>
<dbReference type="InterPro" id="IPR002208">
    <property type="entry name" value="SecY/SEC61-alpha"/>
</dbReference>
<dbReference type="GO" id="GO:0043952">
    <property type="term" value="P:protein transport by the Sec complex"/>
    <property type="evidence" value="ECO:0007669"/>
    <property type="project" value="UniProtKB-UniRule"/>
</dbReference>
<accession>A0A932I0N1</accession>
<feature type="transmembrane region" description="Helical" evidence="10">
    <location>
        <begin position="158"/>
        <end position="176"/>
    </location>
</feature>
<name>A0A932I0N1_UNCTE</name>
<dbReference type="AlphaFoldDB" id="A0A932I0N1"/>
<comment type="caution">
    <text evidence="10">Lacks conserved residue(s) required for the propagation of feature annotation.</text>
</comment>
<protein>
    <recommendedName>
        <fullName evidence="9 10">Protein translocase subunit SecY</fullName>
    </recommendedName>
</protein>
<evidence type="ECO:0000256" key="13">
    <source>
        <dbReference type="RuleBase" id="RU004349"/>
    </source>
</evidence>
<dbReference type="EMBL" id="JACPUR010000017">
    <property type="protein sequence ID" value="MBI3127236.1"/>
    <property type="molecule type" value="Genomic_DNA"/>
</dbReference>
<dbReference type="Proteomes" id="UP000782312">
    <property type="component" value="Unassembled WGS sequence"/>
</dbReference>
<evidence type="ECO:0000256" key="9">
    <source>
        <dbReference type="ARBA" id="ARBA00039733"/>
    </source>
</evidence>
<evidence type="ECO:0000256" key="3">
    <source>
        <dbReference type="ARBA" id="ARBA00022448"/>
    </source>
</evidence>
<dbReference type="GO" id="GO:0005886">
    <property type="term" value="C:plasma membrane"/>
    <property type="evidence" value="ECO:0007669"/>
    <property type="project" value="UniProtKB-SubCell"/>
</dbReference>
<feature type="transmembrane region" description="Helical" evidence="10">
    <location>
        <begin position="118"/>
        <end position="138"/>
    </location>
</feature>